<evidence type="ECO:0000256" key="5">
    <source>
        <dbReference type="ARBA" id="ARBA00022989"/>
    </source>
</evidence>
<keyword evidence="3" id="KW-0812">Transmembrane</keyword>
<evidence type="ECO:0000256" key="1">
    <source>
        <dbReference type="ARBA" id="ARBA00004167"/>
    </source>
</evidence>
<dbReference type="GeneID" id="106470286"/>
<organism evidence="9 10">
    <name type="scientific">Limulus polyphemus</name>
    <name type="common">Atlantic horseshoe crab</name>
    <dbReference type="NCBI Taxonomy" id="6850"/>
    <lineage>
        <taxon>Eukaryota</taxon>
        <taxon>Metazoa</taxon>
        <taxon>Ecdysozoa</taxon>
        <taxon>Arthropoda</taxon>
        <taxon>Chelicerata</taxon>
        <taxon>Merostomata</taxon>
        <taxon>Xiphosura</taxon>
        <taxon>Limulidae</taxon>
        <taxon>Limulus</taxon>
    </lineage>
</organism>
<dbReference type="PANTHER" id="PTHR11256:SF48">
    <property type="entry name" value="BCL-2-RELATED OVARIAN KILLER PROTEIN"/>
    <property type="match status" value="1"/>
</dbReference>
<sequence>MALSPVTSNGVTGRNDHNNRPRKLSLQVVFPRPSLSGYAAAIENAREAQMAGVRRRKLSRVTHKLSTTIGWRAVVSQDEVISQAQSLCSRYLRLKLRSCIAVHKKLGLQRLRSLSKISNDPILTEVGEQLLHMAGLLERQNPRLFHSVVDGVGIQSITSESAMLNLFRAVADEVLRQDISWGRIIALYCVAGGLALDCVRLGHPEYVLNLVQGMGSVVEGDVATWIVQQGGWVSV</sequence>
<evidence type="ECO:0000259" key="8">
    <source>
        <dbReference type="SMART" id="SM00337"/>
    </source>
</evidence>
<evidence type="ECO:0000256" key="6">
    <source>
        <dbReference type="ARBA" id="ARBA00023136"/>
    </source>
</evidence>
<dbReference type="InterPro" id="IPR002475">
    <property type="entry name" value="Bcl2-like"/>
</dbReference>
<gene>
    <name evidence="10" type="primary">LOC106470286</name>
</gene>
<dbReference type="PROSITE" id="PS50062">
    <property type="entry name" value="BCL2_FAMILY"/>
    <property type="match status" value="1"/>
</dbReference>
<dbReference type="CDD" id="cd06845">
    <property type="entry name" value="Bcl-2_like"/>
    <property type="match status" value="1"/>
</dbReference>
<dbReference type="SMART" id="SM00337">
    <property type="entry name" value="BCL"/>
    <property type="match status" value="1"/>
</dbReference>
<comment type="similarity">
    <text evidence="2">Belongs to the Bcl-2 family.</text>
</comment>
<name>A0ABM1THM5_LIMPO</name>
<evidence type="ECO:0000256" key="2">
    <source>
        <dbReference type="ARBA" id="ARBA00009458"/>
    </source>
</evidence>
<dbReference type="Gene3D" id="1.10.437.10">
    <property type="entry name" value="Blc2-like"/>
    <property type="match status" value="1"/>
</dbReference>
<feature type="compositionally biased region" description="Polar residues" evidence="7">
    <location>
        <begin position="1"/>
        <end position="12"/>
    </location>
</feature>
<protein>
    <submittedName>
        <fullName evidence="10">Bcl-2-related ovarian killer protein homolog B-like</fullName>
    </submittedName>
</protein>
<dbReference type="InterPro" id="IPR046371">
    <property type="entry name" value="Bcl-2_BH1-3"/>
</dbReference>
<accession>A0ABM1THM5</accession>
<comment type="subcellular location">
    <subcellularLocation>
        <location evidence="1">Membrane</location>
        <topology evidence="1">Single-pass membrane protein</topology>
    </subcellularLocation>
</comment>
<keyword evidence="6" id="KW-0472">Membrane</keyword>
<keyword evidence="4" id="KW-0053">Apoptosis</keyword>
<dbReference type="InterPro" id="IPR026298">
    <property type="entry name" value="Bcl-2_fam"/>
</dbReference>
<feature type="domain" description="Bcl-2 Bcl-2 homology region 1-3" evidence="8">
    <location>
        <begin position="130"/>
        <end position="232"/>
    </location>
</feature>
<keyword evidence="9" id="KW-1185">Reference proteome</keyword>
<dbReference type="PANTHER" id="PTHR11256">
    <property type="entry name" value="BCL-2 RELATED"/>
    <property type="match status" value="1"/>
</dbReference>
<dbReference type="RefSeq" id="XP_022255381.1">
    <property type="nucleotide sequence ID" value="XM_022399673.1"/>
</dbReference>
<evidence type="ECO:0000256" key="4">
    <source>
        <dbReference type="ARBA" id="ARBA00022703"/>
    </source>
</evidence>
<dbReference type="PRINTS" id="PR01862">
    <property type="entry name" value="BCL2FAMILY"/>
</dbReference>
<keyword evidence="5" id="KW-1133">Transmembrane helix</keyword>
<reference evidence="10" key="1">
    <citation type="submission" date="2025-08" db="UniProtKB">
        <authorList>
            <consortium name="RefSeq"/>
        </authorList>
    </citation>
    <scope>IDENTIFICATION</scope>
    <source>
        <tissue evidence="10">Muscle</tissue>
    </source>
</reference>
<feature type="region of interest" description="Disordered" evidence="7">
    <location>
        <begin position="1"/>
        <end position="23"/>
    </location>
</feature>
<evidence type="ECO:0000256" key="3">
    <source>
        <dbReference type="ARBA" id="ARBA00022692"/>
    </source>
</evidence>
<dbReference type="Pfam" id="PF00452">
    <property type="entry name" value="Bcl-2"/>
    <property type="match status" value="1"/>
</dbReference>
<proteinExistence type="inferred from homology"/>
<evidence type="ECO:0000313" key="10">
    <source>
        <dbReference type="RefSeq" id="XP_022255381.1"/>
    </source>
</evidence>
<evidence type="ECO:0000256" key="7">
    <source>
        <dbReference type="SAM" id="MobiDB-lite"/>
    </source>
</evidence>
<dbReference type="SUPFAM" id="SSF56854">
    <property type="entry name" value="Bcl-2 inhibitors of programmed cell death"/>
    <property type="match status" value="1"/>
</dbReference>
<evidence type="ECO:0000313" key="9">
    <source>
        <dbReference type="Proteomes" id="UP000694941"/>
    </source>
</evidence>
<dbReference type="InterPro" id="IPR036834">
    <property type="entry name" value="Bcl-2-like_sf"/>
</dbReference>
<dbReference type="Proteomes" id="UP000694941">
    <property type="component" value="Unplaced"/>
</dbReference>